<feature type="signal peptide" evidence="2">
    <location>
        <begin position="1"/>
        <end position="18"/>
    </location>
</feature>
<comment type="caution">
    <text evidence="3">The sequence shown here is derived from an EMBL/GenBank/DDBJ whole genome shotgun (WGS) entry which is preliminary data.</text>
</comment>
<accession>A0A2T9YW53</accession>
<evidence type="ECO:0000256" key="1">
    <source>
        <dbReference type="SAM" id="MobiDB-lite"/>
    </source>
</evidence>
<keyword evidence="2" id="KW-0732">Signal</keyword>
<dbReference type="AlphaFoldDB" id="A0A2T9YW53"/>
<dbReference type="STRING" id="133385.A0A2T9YW53"/>
<evidence type="ECO:0000256" key="2">
    <source>
        <dbReference type="SAM" id="SignalP"/>
    </source>
</evidence>
<proteinExistence type="predicted"/>
<dbReference type="OrthoDB" id="2342176at2759"/>
<evidence type="ECO:0000313" key="4">
    <source>
        <dbReference type="Proteomes" id="UP000245383"/>
    </source>
</evidence>
<sequence>MYLSKPVLLSLLASFCAGHGMMSFPVPRGNKKWGGTCAAGAGCKGPCDDVRANSLTNNPYHLPHTIGRGEELTVKWSRLNHPGGFVRLAMVPIDNSDSWDSFNNNVLKYTCYETNCGPQDPKDTKFGPLSGPGDSECSTKLSIPTNLPDGLFTLQFIWYGGGIYYGQVDTSFGEFYSCSDIKIQGGSPPSSQKSAPAFVGGDIMYPTENVCRYWGSNKVGDCNFGSQQPSPKNGDILSESLEPCMKGPPKKGVPSELLSFYTYQPDPNASK</sequence>
<feature type="chain" id="PRO_5015736421" description="Chitin-binding type-4 domain-containing protein" evidence="2">
    <location>
        <begin position="19"/>
        <end position="271"/>
    </location>
</feature>
<name>A0A2T9YW53_9FUNG</name>
<gene>
    <name evidence="3" type="ORF">BB561_001126</name>
</gene>
<organism evidence="3 4">
    <name type="scientific">Smittium simulii</name>
    <dbReference type="NCBI Taxonomy" id="133385"/>
    <lineage>
        <taxon>Eukaryota</taxon>
        <taxon>Fungi</taxon>
        <taxon>Fungi incertae sedis</taxon>
        <taxon>Zoopagomycota</taxon>
        <taxon>Kickxellomycotina</taxon>
        <taxon>Harpellomycetes</taxon>
        <taxon>Harpellales</taxon>
        <taxon>Legeriomycetaceae</taxon>
        <taxon>Smittium</taxon>
    </lineage>
</organism>
<dbReference type="Proteomes" id="UP000245383">
    <property type="component" value="Unassembled WGS sequence"/>
</dbReference>
<evidence type="ECO:0000313" key="3">
    <source>
        <dbReference type="EMBL" id="PVU96516.1"/>
    </source>
</evidence>
<feature type="region of interest" description="Disordered" evidence="1">
    <location>
        <begin position="228"/>
        <end position="253"/>
    </location>
</feature>
<protein>
    <recommendedName>
        <fullName evidence="5">Chitin-binding type-4 domain-containing protein</fullName>
    </recommendedName>
</protein>
<evidence type="ECO:0008006" key="5">
    <source>
        <dbReference type="Google" id="ProtNLM"/>
    </source>
</evidence>
<keyword evidence="4" id="KW-1185">Reference proteome</keyword>
<dbReference type="EMBL" id="MBFR01000030">
    <property type="protein sequence ID" value="PVU96516.1"/>
    <property type="molecule type" value="Genomic_DNA"/>
</dbReference>
<reference evidence="3 4" key="1">
    <citation type="journal article" date="2018" name="MBio">
        <title>Comparative Genomics Reveals the Core Gene Toolbox for the Fungus-Insect Symbiosis.</title>
        <authorList>
            <person name="Wang Y."/>
            <person name="Stata M."/>
            <person name="Wang W."/>
            <person name="Stajich J.E."/>
            <person name="White M.M."/>
            <person name="Moncalvo J.M."/>
        </authorList>
    </citation>
    <scope>NUCLEOTIDE SEQUENCE [LARGE SCALE GENOMIC DNA]</scope>
    <source>
        <strain evidence="3 4">SWE-8-4</strain>
    </source>
</reference>